<keyword evidence="1" id="KW-0677">Repeat</keyword>
<accession>A0A8H6RNE2</accession>
<name>A0A8H6RNE2_9PEZI</name>
<dbReference type="Pfam" id="PF12796">
    <property type="entry name" value="Ank_2"/>
    <property type="match status" value="2"/>
</dbReference>
<dbReference type="SUPFAM" id="SSF48403">
    <property type="entry name" value="Ankyrin repeat"/>
    <property type="match status" value="1"/>
</dbReference>
<dbReference type="PANTHER" id="PTHR24123">
    <property type="entry name" value="ANKYRIN REPEAT-CONTAINING"/>
    <property type="match status" value="1"/>
</dbReference>
<evidence type="ECO:0000256" key="2">
    <source>
        <dbReference type="ARBA" id="ARBA00023043"/>
    </source>
</evidence>
<feature type="region of interest" description="Disordered" evidence="4">
    <location>
        <begin position="683"/>
        <end position="713"/>
    </location>
</feature>
<dbReference type="SMART" id="SM00248">
    <property type="entry name" value="ANK"/>
    <property type="match status" value="7"/>
</dbReference>
<evidence type="ECO:0000256" key="1">
    <source>
        <dbReference type="ARBA" id="ARBA00022737"/>
    </source>
</evidence>
<dbReference type="OrthoDB" id="1577640at2759"/>
<keyword evidence="2 3" id="KW-0040">ANK repeat</keyword>
<dbReference type="PANTHER" id="PTHR24123:SF33">
    <property type="entry name" value="PROTEIN HOS4"/>
    <property type="match status" value="1"/>
</dbReference>
<keyword evidence="6" id="KW-1185">Reference proteome</keyword>
<gene>
    <name evidence="5" type="ORF">HII31_04461</name>
</gene>
<proteinExistence type="predicted"/>
<evidence type="ECO:0000256" key="3">
    <source>
        <dbReference type="PROSITE-ProRule" id="PRU00023"/>
    </source>
</evidence>
<dbReference type="AlphaFoldDB" id="A0A8H6RNE2"/>
<feature type="region of interest" description="Disordered" evidence="4">
    <location>
        <begin position="851"/>
        <end position="876"/>
    </location>
</feature>
<evidence type="ECO:0000313" key="6">
    <source>
        <dbReference type="Proteomes" id="UP000660729"/>
    </source>
</evidence>
<feature type="compositionally biased region" description="Pro residues" evidence="4">
    <location>
        <begin position="688"/>
        <end position="698"/>
    </location>
</feature>
<dbReference type="Gene3D" id="1.25.40.20">
    <property type="entry name" value="Ankyrin repeat-containing domain"/>
    <property type="match status" value="1"/>
</dbReference>
<protein>
    <submittedName>
        <fullName evidence="5">Ankyrin repeat and KH domain-containing protein mask</fullName>
    </submittedName>
</protein>
<dbReference type="PROSITE" id="PS50088">
    <property type="entry name" value="ANK_REPEAT"/>
    <property type="match status" value="2"/>
</dbReference>
<dbReference type="InterPro" id="IPR051165">
    <property type="entry name" value="Multifunctional_ANK_Repeat"/>
</dbReference>
<reference evidence="5" key="1">
    <citation type="submission" date="2020-04" db="EMBL/GenBank/DDBJ databases">
        <title>Draft genome resource of the tomato pathogen Pseudocercospora fuligena.</title>
        <authorList>
            <person name="Zaccaron A."/>
        </authorList>
    </citation>
    <scope>NUCLEOTIDE SEQUENCE</scope>
    <source>
        <strain evidence="5">PF001</strain>
    </source>
</reference>
<evidence type="ECO:0000256" key="4">
    <source>
        <dbReference type="SAM" id="MobiDB-lite"/>
    </source>
</evidence>
<feature type="repeat" description="ANK" evidence="3">
    <location>
        <begin position="424"/>
        <end position="456"/>
    </location>
</feature>
<feature type="region of interest" description="Disordered" evidence="4">
    <location>
        <begin position="767"/>
        <end position="801"/>
    </location>
</feature>
<sequence>MLLDQIKQLKLLTPNYVSRALRDLPKTLDETYERILVQYEGIQEVKVAVEWLAFSVRPLKLQELREACLVSAEDDCYLQETGRDAIKELLLGMTSLIQSQSDAKLDSTREVTLGHYSVKEYLVSVRIQKSAAASFYLMEEISHASIAQSCIAYILHACRPNSYEHDGGSKLVHFNADGARAPPQGLLSSEIYGSDINQFVFKPDLPDGVSAWDHFPLLTYSIRWVEHQRRNEPSQASYKADQGLQFLLFRSWEAARFLRYIAACPVRSSPLYGGASTKLDRNLSIDPEFAAYSTVSGFGLVLASHEGLIDTVRHLVNQELRWADSAVDLAIALVAASRAGNTDVAQCVVDAGANVDFICGKMGTALEAASLCGHTEIVSLLLEHDANHSLFAIGTPLQHASMNGYEQIVRLLLEKGADPNYVPTSGTPLQHAAFYGHQGVINGLLGAGADPNLLGHEFAGSAIQCAAFEGHAQCVRLIAQAGGDPDLKQPGTYAAIYRAIFLKLVQSVEALIDAGATLGRGSRTNDTPLHAAIRSYADDIALLLLRSNAPVNEQIQEQRNLLELAIRSTAETSGVVEAVLEAGFDVNVLPCPFVVTSDTTARILARYNVRNLYQSWVEAYRIDLPQDGQNQNFYYLDEFNQWHHAFAATESPAEPQAISQAQDRRQIYVRWTDEHGQRLLAEDWAPMTPRPEYSPPVSFPERSRESARTPGKTYMYRYDDELLDSPGPRVTRRWSLDSLDSDWPVTRWPRSQRISSSSSYLHGHRLNSFREGRELQDSDSQGDSEHTSDAEEENDSDDWSVASRFETEDRIVIVPGNENSSLGQGEGSRMPVMLRTPFSLRTNQAQSLGASALLLHSRTPSPSGRPLAEESEADVD</sequence>
<dbReference type="Proteomes" id="UP000660729">
    <property type="component" value="Unassembled WGS sequence"/>
</dbReference>
<dbReference type="InterPro" id="IPR036770">
    <property type="entry name" value="Ankyrin_rpt-contain_sf"/>
</dbReference>
<comment type="caution">
    <text evidence="5">The sequence shown here is derived from an EMBL/GenBank/DDBJ whole genome shotgun (WGS) entry which is preliminary data.</text>
</comment>
<evidence type="ECO:0000313" key="5">
    <source>
        <dbReference type="EMBL" id="KAF7194224.1"/>
    </source>
</evidence>
<organism evidence="5 6">
    <name type="scientific">Pseudocercospora fuligena</name>
    <dbReference type="NCBI Taxonomy" id="685502"/>
    <lineage>
        <taxon>Eukaryota</taxon>
        <taxon>Fungi</taxon>
        <taxon>Dikarya</taxon>
        <taxon>Ascomycota</taxon>
        <taxon>Pezizomycotina</taxon>
        <taxon>Dothideomycetes</taxon>
        <taxon>Dothideomycetidae</taxon>
        <taxon>Mycosphaerellales</taxon>
        <taxon>Mycosphaerellaceae</taxon>
        <taxon>Pseudocercospora</taxon>
    </lineage>
</organism>
<dbReference type="PROSITE" id="PS50297">
    <property type="entry name" value="ANK_REP_REGION"/>
    <property type="match status" value="2"/>
</dbReference>
<dbReference type="EMBL" id="JABCIY010000063">
    <property type="protein sequence ID" value="KAF7194224.1"/>
    <property type="molecule type" value="Genomic_DNA"/>
</dbReference>
<feature type="repeat" description="ANK" evidence="3">
    <location>
        <begin position="395"/>
        <end position="424"/>
    </location>
</feature>
<dbReference type="InterPro" id="IPR002110">
    <property type="entry name" value="Ankyrin_rpt"/>
</dbReference>